<gene>
    <name evidence="1" type="ORF">CBER1_02857</name>
</gene>
<evidence type="ECO:0000313" key="1">
    <source>
        <dbReference type="EMBL" id="PPJ49766.1"/>
    </source>
</evidence>
<organism evidence="1 2">
    <name type="scientific">Cercospora berteroae</name>
    <dbReference type="NCBI Taxonomy" id="357750"/>
    <lineage>
        <taxon>Eukaryota</taxon>
        <taxon>Fungi</taxon>
        <taxon>Dikarya</taxon>
        <taxon>Ascomycota</taxon>
        <taxon>Pezizomycotina</taxon>
        <taxon>Dothideomycetes</taxon>
        <taxon>Dothideomycetidae</taxon>
        <taxon>Mycosphaerellales</taxon>
        <taxon>Mycosphaerellaceae</taxon>
        <taxon>Cercospora</taxon>
    </lineage>
</organism>
<dbReference type="AlphaFoldDB" id="A0A2S6BQM1"/>
<dbReference type="Proteomes" id="UP000237631">
    <property type="component" value="Unassembled WGS sequence"/>
</dbReference>
<comment type="caution">
    <text evidence="1">The sequence shown here is derived from an EMBL/GenBank/DDBJ whole genome shotgun (WGS) entry which is preliminary data.</text>
</comment>
<name>A0A2S6BQM1_9PEZI</name>
<protein>
    <submittedName>
        <fullName evidence="1">Uncharacterized protein</fullName>
    </submittedName>
</protein>
<reference evidence="2" key="1">
    <citation type="journal article" date="2017" name="bioRxiv">
        <title>Conservation of a gene cluster reveals novel cercosporin biosynthetic mechanisms and extends production to the genus Colletotrichum.</title>
        <authorList>
            <person name="de Jonge R."/>
            <person name="Ebert M.K."/>
            <person name="Huitt-Roehl C.R."/>
            <person name="Pal P."/>
            <person name="Suttle J.C."/>
            <person name="Spanner R.E."/>
            <person name="Neubauer J.D."/>
            <person name="Jurick W.M.II."/>
            <person name="Stott K.A."/>
            <person name="Secor G.A."/>
            <person name="Thomma B.P.H.J."/>
            <person name="Van de Peer Y."/>
            <person name="Townsend C.A."/>
            <person name="Bolton M.D."/>
        </authorList>
    </citation>
    <scope>NUCLEOTIDE SEQUENCE [LARGE SCALE GENOMIC DNA]</scope>
    <source>
        <strain evidence="2">CBS538.71</strain>
    </source>
</reference>
<evidence type="ECO:0000313" key="2">
    <source>
        <dbReference type="Proteomes" id="UP000237631"/>
    </source>
</evidence>
<keyword evidence="2" id="KW-1185">Reference proteome</keyword>
<accession>A0A2S6BQM1</accession>
<dbReference type="OrthoDB" id="3631912at2759"/>
<sequence>MKYEETEGLGPHRMAGMSSAKCDEILGRNAGHTIVKGPLSPFRRSATLLFSKSPTTPPPAYDQVVKGGDTLAASQARQLHSKYSHKFKPSLDAPPESWELRSLKSHKSENFLNSYASSPRYRRDSADLNSHISDNAAQRLPYVPETDVPPPLVIEKKSLSLRNSEKPNPYIVELEAPMCSPKTQTFVPIRIPTKIHPAFRTSEDETSISSTPSTPENDHLLFRIPDYQKPQVAKPEIAELEAPIDFARDKRIHIPSRYSVDSTASLYSPPLSAPHDIRNYPFRLSIDSAPSVYSVPSTYSPTTPQWIPDDEKIVISEPELQDRQVQTREVTVPEQIPSPTQTMGLLQPPRKRKVYEVRFVGEFATNQMEILKNGRVVKFVQIKCSFFGTPLVLVHAGNTHNAPIVAACKFKQIRSGFYVRAGPMDSTPYQKWPQVKWNSWNEKDYLFDFEHRRLCWRSAADGILDCTNAGDHHLIDLDTGVVLAAYHKDRTWFAFKPFAKIEFYAGVEEELEVLSLAIVMGIEERRKRAIEANAAGNRGS</sequence>
<dbReference type="STRING" id="357750.A0A2S6BQM1"/>
<proteinExistence type="predicted"/>
<dbReference type="EMBL" id="PNEN01001799">
    <property type="protein sequence ID" value="PPJ49766.1"/>
    <property type="molecule type" value="Genomic_DNA"/>
</dbReference>